<protein>
    <submittedName>
        <fullName evidence="1">Uncharacterized protein</fullName>
    </submittedName>
</protein>
<evidence type="ECO:0000313" key="1">
    <source>
        <dbReference type="EMBL" id="NMH87944.1"/>
    </source>
</evidence>
<dbReference type="RefSeq" id="WP_169672928.1">
    <property type="nucleotide sequence ID" value="NZ_JABBHF010000005.1"/>
</dbReference>
<accession>A0ABX1RWK9</accession>
<evidence type="ECO:0000313" key="2">
    <source>
        <dbReference type="Proteomes" id="UP000746690"/>
    </source>
</evidence>
<organism evidence="1 2">
    <name type="scientific">Flavivirga algicola</name>
    <dbReference type="NCBI Taxonomy" id="2729136"/>
    <lineage>
        <taxon>Bacteria</taxon>
        <taxon>Pseudomonadati</taxon>
        <taxon>Bacteroidota</taxon>
        <taxon>Flavobacteriia</taxon>
        <taxon>Flavobacteriales</taxon>
        <taxon>Flavobacteriaceae</taxon>
        <taxon>Flavivirga</taxon>
    </lineage>
</organism>
<dbReference type="EMBL" id="JABBHF010000005">
    <property type="protein sequence ID" value="NMH87944.1"/>
    <property type="molecule type" value="Genomic_DNA"/>
</dbReference>
<keyword evidence="2" id="KW-1185">Reference proteome</keyword>
<dbReference type="Proteomes" id="UP000746690">
    <property type="component" value="Unassembled WGS sequence"/>
</dbReference>
<comment type="caution">
    <text evidence="1">The sequence shown here is derived from an EMBL/GenBank/DDBJ whole genome shotgun (WGS) entry which is preliminary data.</text>
</comment>
<reference evidence="1 2" key="1">
    <citation type="submission" date="2020-04" db="EMBL/GenBank/DDBJ databases">
        <title>A Flavivirga sp. nov.</title>
        <authorList>
            <person name="Sun X."/>
        </authorList>
    </citation>
    <scope>NUCLEOTIDE SEQUENCE [LARGE SCALE GENOMIC DNA]</scope>
    <source>
        <strain evidence="1 2">Y03</strain>
    </source>
</reference>
<name>A0ABX1RWK9_9FLAO</name>
<gene>
    <name evidence="1" type="ORF">HHX25_10530</name>
</gene>
<proteinExistence type="predicted"/>
<sequence length="46" mass="5128">MVLSSLTESANNAILNTNDFIEFSSLVAGNQEEIDNLTKQTYQHLL</sequence>